<dbReference type="OrthoDB" id="21085at2759"/>
<feature type="region of interest" description="Disordered" evidence="3">
    <location>
        <begin position="70"/>
        <end position="93"/>
    </location>
</feature>
<keyword evidence="1" id="KW-0343">GTPase activation</keyword>
<dbReference type="InterPro" id="IPR045046">
    <property type="entry name" value="Vps9-like"/>
</dbReference>
<evidence type="ECO:0000256" key="1">
    <source>
        <dbReference type="ARBA" id="ARBA00022468"/>
    </source>
</evidence>
<feature type="region of interest" description="Disordered" evidence="3">
    <location>
        <begin position="558"/>
        <end position="637"/>
    </location>
</feature>
<proteinExistence type="predicted"/>
<dbReference type="GO" id="GO:0005829">
    <property type="term" value="C:cytosol"/>
    <property type="evidence" value="ECO:0007669"/>
    <property type="project" value="TreeGrafter"/>
</dbReference>
<dbReference type="PANTHER" id="PTHR23101">
    <property type="entry name" value="RAB GDP/GTP EXCHANGE FACTOR"/>
    <property type="match status" value="1"/>
</dbReference>
<accession>A0A9P1IQI0</accession>
<evidence type="ECO:0000259" key="4">
    <source>
        <dbReference type="PROSITE" id="PS50001"/>
    </source>
</evidence>
<dbReference type="InterPro" id="IPR036860">
    <property type="entry name" value="SH2_dom_sf"/>
</dbReference>
<evidence type="ECO:0000313" key="7">
    <source>
        <dbReference type="Proteomes" id="UP001152747"/>
    </source>
</evidence>
<feature type="compositionally biased region" description="Low complexity" evidence="3">
    <location>
        <begin position="835"/>
        <end position="847"/>
    </location>
</feature>
<dbReference type="InterPro" id="IPR000980">
    <property type="entry name" value="SH2"/>
</dbReference>
<feature type="region of interest" description="Disordered" evidence="3">
    <location>
        <begin position="406"/>
        <end position="441"/>
    </location>
</feature>
<keyword evidence="7" id="KW-1185">Reference proteome</keyword>
<feature type="compositionally biased region" description="Low complexity" evidence="3">
    <location>
        <begin position="498"/>
        <end position="516"/>
    </location>
</feature>
<sequence>MSEIPVAPPRKSLDSMPQPLPRTRSMRKARKMEPIFETSSLTPSEIAEMSARAIAAARSRTAENSRPISAYAAAENGNPAENGRSLRKSEKNRRRASIAVLPMERTLSPEFGAIRVQVEDITTNAENLHLEADLDETETSTETIVQQEDQDLENSRKSEEMISWAVPSEYATSPIVEALEESRIEERPPPKIPAIYMNLGEESADDGNYSDFVIRRNSSTNFSQNSTTSANSVTLLEQIIRTHAIWYLPHLGRPEVLHLLKRMEPGNFIVRASTRENCMALSMRLPQASGMETDHYIIEKIHVPGNLTNVVRLEGSPRTFRSLPLLIEHYCVNDEELLIRLQLPAAIRNCTTTKQLQSISLMQQDFWTSDMSLSRRKPSRSLSRCSMASTDTLRKMETASTWFMNNSPAENESTVGGKIEDLKNNNKMPLPKKRSNSRSSLSNSRFATVCVGDFQSGASGEDETDFCGFTGYSRPDVETSPSISRIDRRSQSVRSHKSVTSTQSTTSTVTSRASRPRSFLRSLLSFGSKESPGIAKKQIDSTPQEYFAPWDQGFGRQVRSSRSAFDITQPPPQGFLAAPKIPSKSNFDDENYTKGWRQDSDVKKSPGSRSNRSESMKTFKPIYDVPSASSSNSPNLRPLTLRQSGVSLENMNGQRLAFHNESSPGPARIPMTPPANGNDPQTIRNCVEELRRKRLQSTNEMLLQPYNTNSSNSANSTPLISMRRRNNGQKTSFAGIQKQKSDHRLSVPNLIAATNPLIPRQDEQMTTINEGLVTPLVRRKMFISAQKSAENRNSKMIAEVEGVCVEAGEVAKRREVLEALIDRRKQTSGDKRIPSSSSSNSTSSTSSGGAESELIWRQRAAAASHPHPHPKIVAKVLPTPQARQRQISAAAMISLAACDSSTASSASDYAQLADFDAARRKFAAASSAEIEDDTLSVAGTVFNEPWDSNVWENLLDLAHHGDQQTNETGIKLSDAIQEESDNAMDSEEDSEAEDVDIEMPWPENHARKLPSDRVTVKGWDAQAPKYSTLDSRGGSRREETYSVKSLPRTLSRYSGSTGNIGASFGSIDDLPTTLPASCCCSPVLGMRRAGSSVGTTSQKNVNAHAQGQGIGKNVQNYVEQLAQILHGSNACFGQTLRQFIQCTKDTKETDPSIVVRNVRQFINGMKNYLVKHGEGDLHQIIDEESARLNSNQILNIDAVLEAILHKLLLKEVKPLLYHVMIKEHSKNGHLQMISTNIGMVRKLTLKQMGFSNSEKLIPPSSSTLEQVKLYMRKMQGHYSPLKKLENLMKSVSLILATCQNQEIEENGEGADDLVRWLVYILARTSTVGCEVEAWYMWELLPQPILMQSAASFYLTALFSAVHVFKSAEAIKRLCENRDAPILSPNSEPFRTCSPLLSTATLTRGKGLAQAQAQPGFQAFVKIAIPDETQGCVRYATFPGVPMLTTNKLSRLIAHQQGITNPEEHGLYLIADGFESCLQPNDCPVQIHEQLKCEQKPHLFAYKRHEAKIAWPRTAF</sequence>
<dbReference type="GO" id="GO:0005085">
    <property type="term" value="F:guanyl-nucleotide exchange factor activity"/>
    <property type="evidence" value="ECO:0007669"/>
    <property type="project" value="InterPro"/>
</dbReference>
<dbReference type="EMBL" id="CANHGI010000005">
    <property type="protein sequence ID" value="CAI5450198.1"/>
    <property type="molecule type" value="Genomic_DNA"/>
</dbReference>
<feature type="compositionally biased region" description="Polar residues" evidence="3">
    <location>
        <begin position="627"/>
        <end position="637"/>
    </location>
</feature>
<feature type="region of interest" description="Disordered" evidence="3">
    <location>
        <begin position="658"/>
        <end position="679"/>
    </location>
</feature>
<evidence type="ECO:0000256" key="3">
    <source>
        <dbReference type="SAM" id="MobiDB-lite"/>
    </source>
</evidence>
<organism evidence="6 7">
    <name type="scientific">Caenorhabditis angaria</name>
    <dbReference type="NCBI Taxonomy" id="860376"/>
    <lineage>
        <taxon>Eukaryota</taxon>
        <taxon>Metazoa</taxon>
        <taxon>Ecdysozoa</taxon>
        <taxon>Nematoda</taxon>
        <taxon>Chromadorea</taxon>
        <taxon>Rhabditida</taxon>
        <taxon>Rhabditina</taxon>
        <taxon>Rhabditomorpha</taxon>
        <taxon>Rhabditoidea</taxon>
        <taxon>Rhabditidae</taxon>
        <taxon>Peloderinae</taxon>
        <taxon>Caenorhabditis</taxon>
    </lineage>
</organism>
<name>A0A9P1IQI0_9PELO</name>
<gene>
    <name evidence="6" type="ORF">CAMP_LOCUS12835</name>
</gene>
<feature type="region of interest" description="Disordered" evidence="3">
    <location>
        <begin position="1"/>
        <end position="40"/>
    </location>
</feature>
<comment type="caution">
    <text evidence="6">The sequence shown here is derived from an EMBL/GenBank/DDBJ whole genome shotgun (WGS) entry which is preliminary data.</text>
</comment>
<feature type="domain" description="VPS9" evidence="5">
    <location>
        <begin position="1227"/>
        <end position="1373"/>
    </location>
</feature>
<evidence type="ECO:0008006" key="8">
    <source>
        <dbReference type="Google" id="ProtNLM"/>
    </source>
</evidence>
<dbReference type="GO" id="GO:0030139">
    <property type="term" value="C:endocytic vesicle"/>
    <property type="evidence" value="ECO:0007669"/>
    <property type="project" value="TreeGrafter"/>
</dbReference>
<feature type="region of interest" description="Disordered" evidence="3">
    <location>
        <begin position="825"/>
        <end position="852"/>
    </location>
</feature>
<dbReference type="SMART" id="SM00252">
    <property type="entry name" value="SH2"/>
    <property type="match status" value="1"/>
</dbReference>
<dbReference type="InterPro" id="IPR037191">
    <property type="entry name" value="VPS9_dom_sf"/>
</dbReference>
<dbReference type="SUPFAM" id="SSF55550">
    <property type="entry name" value="SH2 domain"/>
    <property type="match status" value="1"/>
</dbReference>
<dbReference type="SUPFAM" id="SSF109993">
    <property type="entry name" value="VPS9 domain"/>
    <property type="match status" value="1"/>
</dbReference>
<reference evidence="6" key="1">
    <citation type="submission" date="2022-11" db="EMBL/GenBank/DDBJ databases">
        <authorList>
            <person name="Kikuchi T."/>
        </authorList>
    </citation>
    <scope>NUCLEOTIDE SEQUENCE</scope>
    <source>
        <strain evidence="6">PS1010</strain>
    </source>
</reference>
<dbReference type="PROSITE" id="PS50001">
    <property type="entry name" value="SH2"/>
    <property type="match status" value="1"/>
</dbReference>
<dbReference type="GO" id="GO:0016192">
    <property type="term" value="P:vesicle-mediated transport"/>
    <property type="evidence" value="ECO:0007669"/>
    <property type="project" value="InterPro"/>
</dbReference>
<dbReference type="PANTHER" id="PTHR23101:SF104">
    <property type="entry name" value="PROTEIN SPRINT"/>
    <property type="match status" value="1"/>
</dbReference>
<dbReference type="CDD" id="cd01776">
    <property type="entry name" value="RA_Rin"/>
    <property type="match status" value="1"/>
</dbReference>
<dbReference type="Proteomes" id="UP001152747">
    <property type="component" value="Unassembled WGS sequence"/>
</dbReference>
<dbReference type="InterPro" id="IPR003123">
    <property type="entry name" value="VPS9"/>
</dbReference>
<dbReference type="Pfam" id="PF23268">
    <property type="entry name" value="RIN1"/>
    <property type="match status" value="1"/>
</dbReference>
<feature type="domain" description="SH2" evidence="4">
    <location>
        <begin position="246"/>
        <end position="345"/>
    </location>
</feature>
<dbReference type="PROSITE" id="PS51205">
    <property type="entry name" value="VPS9"/>
    <property type="match status" value="1"/>
</dbReference>
<dbReference type="Gene3D" id="3.30.505.10">
    <property type="entry name" value="SH2 domain"/>
    <property type="match status" value="1"/>
</dbReference>
<dbReference type="Gene3D" id="1.20.1050.80">
    <property type="entry name" value="VPS9 domain"/>
    <property type="match status" value="1"/>
</dbReference>
<feature type="region of interest" description="Disordered" evidence="3">
    <location>
        <begin position="476"/>
        <end position="516"/>
    </location>
</feature>
<dbReference type="GO" id="GO:0005096">
    <property type="term" value="F:GTPase activator activity"/>
    <property type="evidence" value="ECO:0007669"/>
    <property type="project" value="UniProtKB-KW"/>
</dbReference>
<evidence type="ECO:0000313" key="6">
    <source>
        <dbReference type="EMBL" id="CAI5450198.1"/>
    </source>
</evidence>
<evidence type="ECO:0000256" key="2">
    <source>
        <dbReference type="PROSITE-ProRule" id="PRU00191"/>
    </source>
</evidence>
<keyword evidence="2" id="KW-0727">SH2 domain</keyword>
<protein>
    <recommendedName>
        <fullName evidence="8">Protein sprint</fullName>
    </recommendedName>
</protein>
<feature type="compositionally biased region" description="Low complexity" evidence="3">
    <location>
        <begin position="70"/>
        <end position="83"/>
    </location>
</feature>
<dbReference type="SMART" id="SM00167">
    <property type="entry name" value="VPS9"/>
    <property type="match status" value="1"/>
</dbReference>
<dbReference type="Pfam" id="PF00017">
    <property type="entry name" value="SH2"/>
    <property type="match status" value="1"/>
</dbReference>
<evidence type="ECO:0000259" key="5">
    <source>
        <dbReference type="PROSITE" id="PS51205"/>
    </source>
</evidence>
<dbReference type="GO" id="GO:0031267">
    <property type="term" value="F:small GTPase binding"/>
    <property type="evidence" value="ECO:0007669"/>
    <property type="project" value="TreeGrafter"/>
</dbReference>
<dbReference type="Pfam" id="PF02204">
    <property type="entry name" value="VPS9"/>
    <property type="match status" value="1"/>
</dbReference>